<feature type="compositionally biased region" description="Polar residues" evidence="10">
    <location>
        <begin position="352"/>
        <end position="361"/>
    </location>
</feature>
<dbReference type="InterPro" id="IPR000719">
    <property type="entry name" value="Prot_kinase_dom"/>
</dbReference>
<evidence type="ECO:0000256" key="1">
    <source>
        <dbReference type="ARBA" id="ARBA00012513"/>
    </source>
</evidence>
<dbReference type="InterPro" id="IPR000961">
    <property type="entry name" value="AGC-kinase_C"/>
</dbReference>
<dbReference type="PANTHER" id="PTHR24356:SF374">
    <property type="entry name" value="PROTEIN KINASE DOMAIN-CONTAINING PROTEIN"/>
    <property type="match status" value="1"/>
</dbReference>
<comment type="catalytic activity">
    <reaction evidence="8">
        <text>L-seryl-[protein] + ATP = O-phospho-L-seryl-[protein] + ADP + H(+)</text>
        <dbReference type="Rhea" id="RHEA:17989"/>
        <dbReference type="Rhea" id="RHEA-COMP:9863"/>
        <dbReference type="Rhea" id="RHEA-COMP:11604"/>
        <dbReference type="ChEBI" id="CHEBI:15378"/>
        <dbReference type="ChEBI" id="CHEBI:29999"/>
        <dbReference type="ChEBI" id="CHEBI:30616"/>
        <dbReference type="ChEBI" id="CHEBI:83421"/>
        <dbReference type="ChEBI" id="CHEBI:456216"/>
        <dbReference type="EC" id="2.7.11.1"/>
    </reaction>
</comment>
<comment type="catalytic activity">
    <reaction evidence="7">
        <text>L-threonyl-[protein] + ATP = O-phospho-L-threonyl-[protein] + ADP + H(+)</text>
        <dbReference type="Rhea" id="RHEA:46608"/>
        <dbReference type="Rhea" id="RHEA-COMP:11060"/>
        <dbReference type="Rhea" id="RHEA-COMP:11605"/>
        <dbReference type="ChEBI" id="CHEBI:15378"/>
        <dbReference type="ChEBI" id="CHEBI:30013"/>
        <dbReference type="ChEBI" id="CHEBI:30616"/>
        <dbReference type="ChEBI" id="CHEBI:61977"/>
        <dbReference type="ChEBI" id="CHEBI:456216"/>
        <dbReference type="EC" id="2.7.11.1"/>
    </reaction>
</comment>
<dbReference type="GO" id="GO:0005524">
    <property type="term" value="F:ATP binding"/>
    <property type="evidence" value="ECO:0007669"/>
    <property type="project" value="UniProtKB-UniRule"/>
</dbReference>
<evidence type="ECO:0000256" key="4">
    <source>
        <dbReference type="ARBA" id="ARBA00022741"/>
    </source>
</evidence>
<dbReference type="SUPFAM" id="SSF56112">
    <property type="entry name" value="Protein kinase-like (PK-like)"/>
    <property type="match status" value="1"/>
</dbReference>
<keyword evidence="4 9" id="KW-0547">Nucleotide-binding</keyword>
<accession>A0DXD7</accession>
<dbReference type="Gene3D" id="1.10.510.10">
    <property type="entry name" value="Transferase(Phosphotransferase) domain 1"/>
    <property type="match status" value="1"/>
</dbReference>
<sequence length="917" mass="107091">MQECLKFIQKQDNILRLQKNGPKKPNNLDSIVQILRSLVSNEAPKHVYVVTKGEFVQVKYVKSQSKNPLSYISKIFAQEPQIQKQLRTFKVMDVIGMDEIHNENYTYDVFCNSTIGEVFCIKKCVFEKIVPNQTMKKKNLQIMIENKPCQMIEIHSAKGATPINRLQLGEIPRQPEEISTHRHEKRTIDFTAFKQVKPQHVKNLLQTIDFLVIDSAQIYIILLSFILRDLYQSTIIFSDSSLDFFHPHYTELTFCLLIYIYIILIMSNHRNLKDLFPTKLNFIKPKAVRYDPNHYQELKDERPKQTNKSPLGLSQFTSFFQIAQKTTKNRQTPSSQRSATPSKVKIIQVNMQKQDQSQMKIQSKHSRNQSATNINSSRNNSFHKEKQDQLFQNPSSRSPVYVLSKLMSQHHQQDSQIQIHNQSKDQSPAKPAIFDNLDIINRNTVRKNSKSPNTTAQKVSPFVYPKFSSVHQIKPQDNLFKQQESLVKENKPIEKESQFINEAPQIHIMQQEFQVPSQFKYSKGFENLFNSMMNLQHNSRYENSKSIVKQQERQESSDGNEETLVADCNIQVSKNNFQFHYVIGKGGFGKVWKVEIKKSRQLYAMKEMSKAKVIAKRSVNSVMNERNLLAQFKHPFLINMNYCFQDRDNLYLVMDLLTGGDLRYHIGKMRRFKEHQTKFFVACVLLSLEYLHNNNIIHRDLKPENLVLDKYGYVRLTDLGIARIWKPENSQDTSGTPGYMAPEVMCRQNHTIAVDYFALGIMGYEFMLGRRPYNGRSRQEIRDQILTRQVQIKKSEVPNDWSIEGADFINKLIQRKPINRLGFKGPDEVKNHPWLRNFPWQRLLNKEIQSPYIPSEIDDNIEYLNQISEDNESQDDLIRENKLLLKKNSVQNLFSGYSYEQNLSKHTKSTSSTLFLG</sequence>
<feature type="region of interest" description="Disordered" evidence="10">
    <location>
        <begin position="326"/>
        <end position="345"/>
    </location>
</feature>
<evidence type="ECO:0000256" key="3">
    <source>
        <dbReference type="ARBA" id="ARBA00022679"/>
    </source>
</evidence>
<keyword evidence="5" id="KW-0418">Kinase</keyword>
<keyword evidence="2" id="KW-0723">Serine/threonine-protein kinase</keyword>
<name>A0DXD7_PARTE</name>
<dbReference type="InParanoid" id="A0DXD7"/>
<evidence type="ECO:0000256" key="9">
    <source>
        <dbReference type="PROSITE-ProRule" id="PRU10141"/>
    </source>
</evidence>
<evidence type="ECO:0000259" key="12">
    <source>
        <dbReference type="PROSITE" id="PS51285"/>
    </source>
</evidence>
<dbReference type="PROSITE" id="PS00108">
    <property type="entry name" value="PROTEIN_KINASE_ST"/>
    <property type="match status" value="1"/>
</dbReference>
<evidence type="ECO:0000259" key="11">
    <source>
        <dbReference type="PROSITE" id="PS50011"/>
    </source>
</evidence>
<proteinExistence type="predicted"/>
<dbReference type="PANTHER" id="PTHR24356">
    <property type="entry name" value="SERINE/THREONINE-PROTEIN KINASE"/>
    <property type="match status" value="1"/>
</dbReference>
<feature type="domain" description="Protein kinase" evidence="11">
    <location>
        <begin position="577"/>
        <end position="835"/>
    </location>
</feature>
<dbReference type="Proteomes" id="UP000000600">
    <property type="component" value="Unassembled WGS sequence"/>
</dbReference>
<dbReference type="CDD" id="cd05578">
    <property type="entry name" value="STKc_Yank1"/>
    <property type="match status" value="1"/>
</dbReference>
<dbReference type="InterPro" id="IPR050236">
    <property type="entry name" value="Ser_Thr_kinase_AGC"/>
</dbReference>
<dbReference type="STRING" id="5888.A0DXD7"/>
<dbReference type="PROSITE" id="PS51285">
    <property type="entry name" value="AGC_KINASE_CTER"/>
    <property type="match status" value="1"/>
</dbReference>
<dbReference type="InterPro" id="IPR008271">
    <property type="entry name" value="Ser/Thr_kinase_AS"/>
</dbReference>
<protein>
    <recommendedName>
        <fullName evidence="1">non-specific serine/threonine protein kinase</fullName>
        <ecNumber evidence="1">2.7.11.1</ecNumber>
    </recommendedName>
</protein>
<organism evidence="13 14">
    <name type="scientific">Paramecium tetraurelia</name>
    <dbReference type="NCBI Taxonomy" id="5888"/>
    <lineage>
        <taxon>Eukaryota</taxon>
        <taxon>Sar</taxon>
        <taxon>Alveolata</taxon>
        <taxon>Ciliophora</taxon>
        <taxon>Intramacronucleata</taxon>
        <taxon>Oligohymenophorea</taxon>
        <taxon>Peniculida</taxon>
        <taxon>Parameciidae</taxon>
        <taxon>Paramecium</taxon>
    </lineage>
</organism>
<dbReference type="SMART" id="SM00220">
    <property type="entry name" value="S_TKc"/>
    <property type="match status" value="1"/>
</dbReference>
<evidence type="ECO:0000313" key="13">
    <source>
        <dbReference type="EMBL" id="CAK87704.1"/>
    </source>
</evidence>
<dbReference type="EMBL" id="CT868629">
    <property type="protein sequence ID" value="CAK87704.1"/>
    <property type="molecule type" value="Genomic_DNA"/>
</dbReference>
<feature type="region of interest" description="Disordered" evidence="10">
    <location>
        <begin position="352"/>
        <end position="394"/>
    </location>
</feature>
<dbReference type="EC" id="2.7.11.1" evidence="1"/>
<dbReference type="PROSITE" id="PS50011">
    <property type="entry name" value="PROTEIN_KINASE_DOM"/>
    <property type="match status" value="1"/>
</dbReference>
<dbReference type="AlphaFoldDB" id="A0DXD7"/>
<evidence type="ECO:0000256" key="6">
    <source>
        <dbReference type="ARBA" id="ARBA00022840"/>
    </source>
</evidence>
<evidence type="ECO:0000256" key="2">
    <source>
        <dbReference type="ARBA" id="ARBA00022527"/>
    </source>
</evidence>
<keyword evidence="6 9" id="KW-0067">ATP-binding</keyword>
<reference evidence="13 14" key="1">
    <citation type="journal article" date="2006" name="Nature">
        <title>Global trends of whole-genome duplications revealed by the ciliate Paramecium tetraurelia.</title>
        <authorList>
            <consortium name="Genoscope"/>
            <person name="Aury J.-M."/>
            <person name="Jaillon O."/>
            <person name="Duret L."/>
            <person name="Noel B."/>
            <person name="Jubin C."/>
            <person name="Porcel B.M."/>
            <person name="Segurens B."/>
            <person name="Daubin V."/>
            <person name="Anthouard V."/>
            <person name="Aiach N."/>
            <person name="Arnaiz O."/>
            <person name="Billaut A."/>
            <person name="Beisson J."/>
            <person name="Blanc I."/>
            <person name="Bouhouche K."/>
            <person name="Camara F."/>
            <person name="Duharcourt S."/>
            <person name="Guigo R."/>
            <person name="Gogendeau D."/>
            <person name="Katinka M."/>
            <person name="Keller A.-M."/>
            <person name="Kissmehl R."/>
            <person name="Klotz C."/>
            <person name="Koll F."/>
            <person name="Le Moue A."/>
            <person name="Lepere C."/>
            <person name="Malinsky S."/>
            <person name="Nowacki M."/>
            <person name="Nowak J.K."/>
            <person name="Plattner H."/>
            <person name="Poulain J."/>
            <person name="Ruiz F."/>
            <person name="Serrano V."/>
            <person name="Zagulski M."/>
            <person name="Dessen P."/>
            <person name="Betermier M."/>
            <person name="Weissenbach J."/>
            <person name="Scarpelli C."/>
            <person name="Schachter V."/>
            <person name="Sperling L."/>
            <person name="Meyer E."/>
            <person name="Cohen J."/>
            <person name="Wincker P."/>
        </authorList>
    </citation>
    <scope>NUCLEOTIDE SEQUENCE [LARGE SCALE GENOMIC DNA]</scope>
    <source>
        <strain evidence="13 14">Stock d4-2</strain>
    </source>
</reference>
<evidence type="ECO:0000256" key="8">
    <source>
        <dbReference type="ARBA" id="ARBA00048679"/>
    </source>
</evidence>
<evidence type="ECO:0000256" key="7">
    <source>
        <dbReference type="ARBA" id="ARBA00047899"/>
    </source>
</evidence>
<dbReference type="GO" id="GO:0035556">
    <property type="term" value="P:intracellular signal transduction"/>
    <property type="evidence" value="ECO:0000318"/>
    <property type="project" value="GO_Central"/>
</dbReference>
<feature type="compositionally biased region" description="Polar residues" evidence="10">
    <location>
        <begin position="326"/>
        <end position="341"/>
    </location>
</feature>
<dbReference type="OMA" id="VPNDWSI"/>
<gene>
    <name evidence="13" type="ORF">GSPATT00021337001</name>
</gene>
<feature type="binding site" evidence="9">
    <location>
        <position position="616"/>
    </location>
    <ligand>
        <name>ATP</name>
        <dbReference type="ChEBI" id="CHEBI:30616"/>
    </ligand>
</feature>
<dbReference type="HOGENOM" id="CLU_000288_63_51_1"/>
<keyword evidence="14" id="KW-1185">Reference proteome</keyword>
<dbReference type="Pfam" id="PF00069">
    <property type="entry name" value="Pkinase"/>
    <property type="match status" value="1"/>
</dbReference>
<evidence type="ECO:0000313" key="14">
    <source>
        <dbReference type="Proteomes" id="UP000000600"/>
    </source>
</evidence>
<evidence type="ECO:0000256" key="5">
    <source>
        <dbReference type="ARBA" id="ARBA00022777"/>
    </source>
</evidence>
<dbReference type="PROSITE" id="PS00107">
    <property type="entry name" value="PROTEIN_KINASE_ATP"/>
    <property type="match status" value="1"/>
</dbReference>
<dbReference type="GO" id="GO:0004674">
    <property type="term" value="F:protein serine/threonine kinase activity"/>
    <property type="evidence" value="ECO:0000318"/>
    <property type="project" value="GO_Central"/>
</dbReference>
<dbReference type="RefSeq" id="XP_001455101.1">
    <property type="nucleotide sequence ID" value="XM_001455064.1"/>
</dbReference>
<dbReference type="GeneID" id="5040886"/>
<dbReference type="InterPro" id="IPR017441">
    <property type="entry name" value="Protein_kinase_ATP_BS"/>
</dbReference>
<dbReference type="eggNOG" id="KOG0598">
    <property type="taxonomic scope" value="Eukaryota"/>
</dbReference>
<dbReference type="InterPro" id="IPR011009">
    <property type="entry name" value="Kinase-like_dom_sf"/>
</dbReference>
<evidence type="ECO:0000256" key="10">
    <source>
        <dbReference type="SAM" id="MobiDB-lite"/>
    </source>
</evidence>
<dbReference type="KEGG" id="ptm:GSPATT00021337001"/>
<dbReference type="OrthoDB" id="296660at2759"/>
<feature type="compositionally biased region" description="Polar residues" evidence="10">
    <location>
        <begin position="368"/>
        <end position="380"/>
    </location>
</feature>
<dbReference type="FunFam" id="3.30.200.20:FF:000574">
    <property type="entry name" value="Uncharacterized protein"/>
    <property type="match status" value="1"/>
</dbReference>
<dbReference type="FunFam" id="1.10.510.10:FF:000454">
    <property type="entry name" value="Uncharacterized protein"/>
    <property type="match status" value="1"/>
</dbReference>
<keyword evidence="3" id="KW-0808">Transferase</keyword>
<feature type="region of interest" description="Disordered" evidence="10">
    <location>
        <begin position="407"/>
        <end position="430"/>
    </location>
</feature>
<feature type="domain" description="AGC-kinase C-terminal" evidence="12">
    <location>
        <begin position="836"/>
        <end position="909"/>
    </location>
</feature>
<dbReference type="Gene3D" id="3.30.200.20">
    <property type="entry name" value="Phosphorylase Kinase, domain 1"/>
    <property type="match status" value="1"/>
</dbReference>